<feature type="domain" description="AB hydrolase-1" evidence="2">
    <location>
        <begin position="42"/>
        <end position="254"/>
    </location>
</feature>
<dbReference type="EMBL" id="WBMR01000028">
    <property type="protein sequence ID" value="KAB2382937.1"/>
    <property type="molecule type" value="Genomic_DNA"/>
</dbReference>
<dbReference type="AlphaFoldDB" id="A0A6L3VYL0"/>
<dbReference type="SUPFAM" id="SSF53474">
    <property type="entry name" value="alpha/beta-Hydrolases"/>
    <property type="match status" value="1"/>
</dbReference>
<proteinExistence type="predicted"/>
<keyword evidence="3" id="KW-0378">Hydrolase</keyword>
<dbReference type="PANTHER" id="PTHR37017:SF11">
    <property type="entry name" value="ESTERASE_LIPASE_THIOESTERASE DOMAIN-CONTAINING PROTEIN"/>
    <property type="match status" value="1"/>
</dbReference>
<sequence length="262" mass="27579">MRFRIPRWAAITGATAVALLSVTVPAMATDIGKPAGPPKPTVVLVHGAWTDSSSWGRVIERLRGDGYPVRAIANPLQGLTSDTAYLSSYLTTIQGPKVLVGHSYGGALITNAATSATDVKSLVYIAAFIPAKGETIGELAAKSTPALPLVSTPVPGGTEVTIDPAQFRTAFAGDLDKTTAAELAITQRPVNTRAVTDPSAEEGFRTIPSWALITRQDHAINPDVQRFMAARANARTTEVDASHSVMLSRPGAVTEIIERAAR</sequence>
<dbReference type="InterPro" id="IPR029058">
    <property type="entry name" value="AB_hydrolase_fold"/>
</dbReference>
<feature type="chain" id="PRO_5026876101" evidence="1">
    <location>
        <begin position="29"/>
        <end position="262"/>
    </location>
</feature>
<name>A0A6L3VYL0_9ACTN</name>
<evidence type="ECO:0000256" key="1">
    <source>
        <dbReference type="SAM" id="SignalP"/>
    </source>
</evidence>
<feature type="signal peptide" evidence="1">
    <location>
        <begin position="1"/>
        <end position="28"/>
    </location>
</feature>
<protein>
    <submittedName>
        <fullName evidence="3">Alpha/beta hydrolase</fullName>
    </submittedName>
</protein>
<dbReference type="GO" id="GO:0016787">
    <property type="term" value="F:hydrolase activity"/>
    <property type="evidence" value="ECO:0007669"/>
    <property type="project" value="UniProtKB-KW"/>
</dbReference>
<gene>
    <name evidence="3" type="ORF">F9B16_13215</name>
</gene>
<dbReference type="PANTHER" id="PTHR37017">
    <property type="entry name" value="AB HYDROLASE-1 DOMAIN-CONTAINING PROTEIN-RELATED"/>
    <property type="match status" value="1"/>
</dbReference>
<dbReference type="Gene3D" id="3.40.50.1820">
    <property type="entry name" value="alpha/beta hydrolase"/>
    <property type="match status" value="1"/>
</dbReference>
<dbReference type="Pfam" id="PF12697">
    <property type="entry name" value="Abhydrolase_6"/>
    <property type="match status" value="1"/>
</dbReference>
<organism evidence="3 4">
    <name type="scientific">Actinomadura montaniterrae</name>
    <dbReference type="NCBI Taxonomy" id="1803903"/>
    <lineage>
        <taxon>Bacteria</taxon>
        <taxon>Bacillati</taxon>
        <taxon>Actinomycetota</taxon>
        <taxon>Actinomycetes</taxon>
        <taxon>Streptosporangiales</taxon>
        <taxon>Thermomonosporaceae</taxon>
        <taxon>Actinomadura</taxon>
    </lineage>
</organism>
<dbReference type="InterPro" id="IPR000073">
    <property type="entry name" value="AB_hydrolase_1"/>
</dbReference>
<evidence type="ECO:0000313" key="4">
    <source>
        <dbReference type="Proteomes" id="UP000483004"/>
    </source>
</evidence>
<dbReference type="InterPro" id="IPR052897">
    <property type="entry name" value="Sec-Metab_Biosynth_Hydrolase"/>
</dbReference>
<evidence type="ECO:0000259" key="2">
    <source>
        <dbReference type="Pfam" id="PF12697"/>
    </source>
</evidence>
<accession>A0A6L3VYL0</accession>
<reference evidence="3 4" key="1">
    <citation type="submission" date="2019-09" db="EMBL/GenBank/DDBJ databases">
        <title>Actinomadura physcomitrii sp. nov., a novel actinomycete isolated from moss [Physcomitrium sphaericum (Ludw) Fuernr].</title>
        <authorList>
            <person name="Liu C."/>
            <person name="Zhuang X."/>
        </authorList>
    </citation>
    <scope>NUCLEOTIDE SEQUENCE [LARGE SCALE GENOMIC DNA]</scope>
    <source>
        <strain evidence="3 4">CYP1-1B</strain>
    </source>
</reference>
<keyword evidence="1" id="KW-0732">Signal</keyword>
<comment type="caution">
    <text evidence="3">The sequence shown here is derived from an EMBL/GenBank/DDBJ whole genome shotgun (WGS) entry which is preliminary data.</text>
</comment>
<dbReference type="OrthoDB" id="9814966at2"/>
<dbReference type="Proteomes" id="UP000483004">
    <property type="component" value="Unassembled WGS sequence"/>
</dbReference>
<keyword evidence="4" id="KW-1185">Reference proteome</keyword>
<evidence type="ECO:0000313" key="3">
    <source>
        <dbReference type="EMBL" id="KAB2382937.1"/>
    </source>
</evidence>